<dbReference type="EMBL" id="CM016558">
    <property type="protein sequence ID" value="TKW06538.1"/>
    <property type="molecule type" value="Genomic_DNA"/>
</dbReference>
<reference evidence="2" key="1">
    <citation type="submission" date="2019-03" db="EMBL/GenBank/DDBJ databases">
        <title>WGS assembly of Setaria viridis.</title>
        <authorList>
            <person name="Huang P."/>
            <person name="Jenkins J."/>
            <person name="Grimwood J."/>
            <person name="Barry K."/>
            <person name="Healey A."/>
            <person name="Mamidi S."/>
            <person name="Sreedasyam A."/>
            <person name="Shu S."/>
            <person name="Feldman M."/>
            <person name="Wu J."/>
            <person name="Yu Y."/>
            <person name="Chen C."/>
            <person name="Johnson J."/>
            <person name="Rokhsar D."/>
            <person name="Baxter I."/>
            <person name="Schmutz J."/>
            <person name="Brutnell T."/>
            <person name="Kellogg E."/>
        </authorList>
    </citation>
    <scope>NUCLEOTIDE SEQUENCE [LARGE SCALE GENOMIC DNA]</scope>
</reference>
<organism evidence="2 3">
    <name type="scientific">Setaria viridis</name>
    <name type="common">Green bristlegrass</name>
    <name type="synonym">Setaria italica subsp. viridis</name>
    <dbReference type="NCBI Taxonomy" id="4556"/>
    <lineage>
        <taxon>Eukaryota</taxon>
        <taxon>Viridiplantae</taxon>
        <taxon>Streptophyta</taxon>
        <taxon>Embryophyta</taxon>
        <taxon>Tracheophyta</taxon>
        <taxon>Spermatophyta</taxon>
        <taxon>Magnoliopsida</taxon>
        <taxon>Liliopsida</taxon>
        <taxon>Poales</taxon>
        <taxon>Poaceae</taxon>
        <taxon>PACMAD clade</taxon>
        <taxon>Panicoideae</taxon>
        <taxon>Panicodae</taxon>
        <taxon>Paniceae</taxon>
        <taxon>Cenchrinae</taxon>
        <taxon>Setaria</taxon>
    </lineage>
</organism>
<accession>A0A4U6TTZ3</accession>
<name>A0A4U6TTZ3_SETVI</name>
<dbReference type="AlphaFoldDB" id="A0A4U6TTZ3"/>
<feature type="compositionally biased region" description="Pro residues" evidence="1">
    <location>
        <begin position="106"/>
        <end position="120"/>
    </location>
</feature>
<dbReference type="Gramene" id="TKW06538">
    <property type="protein sequence ID" value="TKW06538"/>
    <property type="gene ID" value="SEVIR_7G246700v2"/>
</dbReference>
<evidence type="ECO:0000313" key="3">
    <source>
        <dbReference type="Proteomes" id="UP000298652"/>
    </source>
</evidence>
<feature type="region of interest" description="Disordered" evidence="1">
    <location>
        <begin position="95"/>
        <end position="134"/>
    </location>
</feature>
<gene>
    <name evidence="2" type="ORF">SEVIR_7G246700v2</name>
</gene>
<evidence type="ECO:0000313" key="2">
    <source>
        <dbReference type="EMBL" id="TKW06538.1"/>
    </source>
</evidence>
<proteinExistence type="predicted"/>
<protein>
    <submittedName>
        <fullName evidence="2">Uncharacterized protein</fullName>
    </submittedName>
</protein>
<keyword evidence="3" id="KW-1185">Reference proteome</keyword>
<dbReference type="Proteomes" id="UP000298652">
    <property type="component" value="Chromosome 7"/>
</dbReference>
<sequence>MSNLAAGNSFWNGEAVRPRAATVSQGGCDRHACACPATRAPLRLRCDCSGHAASRYRRYAEPKANRPGSQRRSFLCRPCPSCSARHTVTVTDRRRARCGLSRGTSPPLPQLRPGATPPGTTPGFADSLTSKRGG</sequence>
<evidence type="ECO:0000256" key="1">
    <source>
        <dbReference type="SAM" id="MobiDB-lite"/>
    </source>
</evidence>